<dbReference type="AlphaFoldDB" id="F5YKD7"/>
<dbReference type="EMBL" id="CP001843">
    <property type="protein sequence ID" value="AEF85716.1"/>
    <property type="molecule type" value="Genomic_DNA"/>
</dbReference>
<keyword evidence="1" id="KW-0732">Signal</keyword>
<dbReference type="STRING" id="545694.TREPR_1999"/>
<protein>
    <recommendedName>
        <fullName evidence="4">Lipoprotein</fullName>
    </recommendedName>
</protein>
<evidence type="ECO:0008006" key="4">
    <source>
        <dbReference type="Google" id="ProtNLM"/>
    </source>
</evidence>
<accession>F5YKD7</accession>
<reference evidence="2 3" key="2">
    <citation type="journal article" date="2011" name="ISME J.">
        <title>RNA-seq reveals cooperative metabolic interactions between two termite-gut spirochete species in co-culture.</title>
        <authorList>
            <person name="Rosenthal A.Z."/>
            <person name="Matson E.G."/>
            <person name="Eldar A."/>
            <person name="Leadbetter J.R."/>
        </authorList>
    </citation>
    <scope>NUCLEOTIDE SEQUENCE [LARGE SCALE GENOMIC DNA]</scope>
    <source>
        <strain evidence="3">ATCC BAA-887 / DSM 12427 / ZAS-2</strain>
    </source>
</reference>
<dbReference type="KEGG" id="tpi:TREPR_1999"/>
<name>F5YKD7_TREPZ</name>
<evidence type="ECO:0000313" key="3">
    <source>
        <dbReference type="Proteomes" id="UP000009223"/>
    </source>
</evidence>
<dbReference type="Gene3D" id="2.60.120.1140">
    <property type="entry name" value="Protein of unknown function DUF192"/>
    <property type="match status" value="1"/>
</dbReference>
<evidence type="ECO:0000313" key="2">
    <source>
        <dbReference type="EMBL" id="AEF85716.1"/>
    </source>
</evidence>
<dbReference type="InterPro" id="IPR038695">
    <property type="entry name" value="Saro_0823-like_sf"/>
</dbReference>
<dbReference type="PANTHER" id="PTHR37953">
    <property type="entry name" value="UPF0127 PROTEIN MJ1496"/>
    <property type="match status" value="1"/>
</dbReference>
<dbReference type="eggNOG" id="COG1430">
    <property type="taxonomic scope" value="Bacteria"/>
</dbReference>
<dbReference type="Proteomes" id="UP000009223">
    <property type="component" value="Chromosome"/>
</dbReference>
<organism evidence="2 3">
    <name type="scientific">Treponema primitia (strain ATCC BAA-887 / DSM 12427 / ZAS-2)</name>
    <dbReference type="NCBI Taxonomy" id="545694"/>
    <lineage>
        <taxon>Bacteria</taxon>
        <taxon>Pseudomonadati</taxon>
        <taxon>Spirochaetota</taxon>
        <taxon>Spirochaetia</taxon>
        <taxon>Spirochaetales</taxon>
        <taxon>Treponemataceae</taxon>
        <taxon>Treponema</taxon>
    </lineage>
</organism>
<feature type="signal peptide" evidence="1">
    <location>
        <begin position="1"/>
        <end position="21"/>
    </location>
</feature>
<evidence type="ECO:0000256" key="1">
    <source>
        <dbReference type="SAM" id="SignalP"/>
    </source>
</evidence>
<dbReference type="Pfam" id="PF02643">
    <property type="entry name" value="DUF192"/>
    <property type="match status" value="1"/>
</dbReference>
<dbReference type="OrthoDB" id="5526466at2"/>
<gene>
    <name evidence="2" type="ordered locus">TREPR_1999</name>
</gene>
<dbReference type="PANTHER" id="PTHR37953:SF1">
    <property type="entry name" value="UPF0127 PROTEIN MJ1496"/>
    <property type="match status" value="1"/>
</dbReference>
<dbReference type="InterPro" id="IPR003795">
    <property type="entry name" value="DUF192"/>
</dbReference>
<sequence>MKCPRSLFFSLILIGAGAVNCAPGDSAGSTGRQHKLEQRELTIERENGETVKLLAEIARTDDQRARGLMGRSSLKDGEGMLFVFEKDQILSFWMKNTLLPLSIAYIAYDGRIMEIHDMKPQDTTAIQSRRSGRYALEVPQGWFTRAGISIGDRCGPVQ</sequence>
<dbReference type="HOGENOM" id="CLU_097039_0_2_12"/>
<proteinExistence type="predicted"/>
<reference evidence="3" key="1">
    <citation type="submission" date="2009-12" db="EMBL/GenBank/DDBJ databases">
        <title>Complete sequence of Treponema primitia strain ZAS-2.</title>
        <authorList>
            <person name="Tetu S.G."/>
            <person name="Matson E."/>
            <person name="Ren Q."/>
            <person name="Seshadri R."/>
            <person name="Elbourne L."/>
            <person name="Hassan K.A."/>
            <person name="Durkin A."/>
            <person name="Radune D."/>
            <person name="Mohamoud Y."/>
            <person name="Shay R."/>
            <person name="Jin S."/>
            <person name="Zhang X."/>
            <person name="Lucey K."/>
            <person name="Ballor N.R."/>
            <person name="Ottesen E."/>
            <person name="Rosenthal R."/>
            <person name="Allen A."/>
            <person name="Leadbetter J.R."/>
            <person name="Paulsen I.T."/>
        </authorList>
    </citation>
    <scope>NUCLEOTIDE SEQUENCE [LARGE SCALE GENOMIC DNA]</scope>
    <source>
        <strain evidence="3">ATCC BAA-887 / DSM 12427 / ZAS-2</strain>
    </source>
</reference>
<keyword evidence="3" id="KW-1185">Reference proteome</keyword>
<dbReference type="RefSeq" id="WP_015708156.1">
    <property type="nucleotide sequence ID" value="NC_015578.1"/>
</dbReference>
<feature type="chain" id="PRO_5003329788" description="Lipoprotein" evidence="1">
    <location>
        <begin position="22"/>
        <end position="158"/>
    </location>
</feature>